<reference evidence="1" key="2">
    <citation type="submission" date="2020-11" db="EMBL/GenBank/DDBJ databases">
        <authorList>
            <person name="McCartney M.A."/>
            <person name="Auch B."/>
            <person name="Kono T."/>
            <person name="Mallez S."/>
            <person name="Becker A."/>
            <person name="Gohl D.M."/>
            <person name="Silverstein K.A.T."/>
            <person name="Koren S."/>
            <person name="Bechman K.B."/>
            <person name="Herman A."/>
            <person name="Abrahante J.E."/>
            <person name="Garbe J."/>
        </authorList>
    </citation>
    <scope>NUCLEOTIDE SEQUENCE</scope>
    <source>
        <strain evidence="1">Duluth1</strain>
        <tissue evidence="1">Whole animal</tissue>
    </source>
</reference>
<proteinExistence type="predicted"/>
<organism evidence="1 2">
    <name type="scientific">Dreissena polymorpha</name>
    <name type="common">Zebra mussel</name>
    <name type="synonym">Mytilus polymorpha</name>
    <dbReference type="NCBI Taxonomy" id="45954"/>
    <lineage>
        <taxon>Eukaryota</taxon>
        <taxon>Metazoa</taxon>
        <taxon>Spiralia</taxon>
        <taxon>Lophotrochozoa</taxon>
        <taxon>Mollusca</taxon>
        <taxon>Bivalvia</taxon>
        <taxon>Autobranchia</taxon>
        <taxon>Heteroconchia</taxon>
        <taxon>Euheterodonta</taxon>
        <taxon>Imparidentia</taxon>
        <taxon>Neoheterodontei</taxon>
        <taxon>Myida</taxon>
        <taxon>Dreissenoidea</taxon>
        <taxon>Dreissenidae</taxon>
        <taxon>Dreissena</taxon>
    </lineage>
</organism>
<accession>A0A9D4LRD9</accession>
<protein>
    <submittedName>
        <fullName evidence="1">Uncharacterized protein</fullName>
    </submittedName>
</protein>
<dbReference type="Proteomes" id="UP000828390">
    <property type="component" value="Unassembled WGS sequence"/>
</dbReference>
<keyword evidence="2" id="KW-1185">Reference proteome</keyword>
<reference evidence="1" key="1">
    <citation type="journal article" date="2019" name="bioRxiv">
        <title>The Genome of the Zebra Mussel, Dreissena polymorpha: A Resource for Invasive Species Research.</title>
        <authorList>
            <person name="McCartney M.A."/>
            <person name="Auch B."/>
            <person name="Kono T."/>
            <person name="Mallez S."/>
            <person name="Zhang Y."/>
            <person name="Obille A."/>
            <person name="Becker A."/>
            <person name="Abrahante J.E."/>
            <person name="Garbe J."/>
            <person name="Badalamenti J.P."/>
            <person name="Herman A."/>
            <person name="Mangelson H."/>
            <person name="Liachko I."/>
            <person name="Sullivan S."/>
            <person name="Sone E.D."/>
            <person name="Koren S."/>
            <person name="Silverstein K.A.T."/>
            <person name="Beckman K.B."/>
            <person name="Gohl D.M."/>
        </authorList>
    </citation>
    <scope>NUCLEOTIDE SEQUENCE</scope>
    <source>
        <strain evidence="1">Duluth1</strain>
        <tissue evidence="1">Whole animal</tissue>
    </source>
</reference>
<name>A0A9D4LRD9_DREPO</name>
<gene>
    <name evidence="1" type="ORF">DPMN_025456</name>
</gene>
<sequence>MCKQLKQEPLPEFIRREKENTCIHLQHVDRLFPDTAVPQDTDDFTDDVAVDQLSDYPLLVAVYVEDEGYGIVHLETSNVSKPKLVCASCKTNVHFCKHVKSYKNLSKTQNIDLDSELEHQRHLPSEKL</sequence>
<evidence type="ECO:0000313" key="1">
    <source>
        <dbReference type="EMBL" id="KAH3862489.1"/>
    </source>
</evidence>
<dbReference type="AlphaFoldDB" id="A0A9D4LRD9"/>
<dbReference type="EMBL" id="JAIWYP010000002">
    <property type="protein sequence ID" value="KAH3862489.1"/>
    <property type="molecule type" value="Genomic_DNA"/>
</dbReference>
<comment type="caution">
    <text evidence="1">The sequence shown here is derived from an EMBL/GenBank/DDBJ whole genome shotgun (WGS) entry which is preliminary data.</text>
</comment>
<evidence type="ECO:0000313" key="2">
    <source>
        <dbReference type="Proteomes" id="UP000828390"/>
    </source>
</evidence>